<accession>A0A7G7BGK6</accession>
<dbReference type="KEGG" id="sfiy:F0344_07480"/>
<name>A0A7G7BGK6_9ACTN</name>
<dbReference type="SUPFAM" id="SSF53335">
    <property type="entry name" value="S-adenosyl-L-methionine-dependent methyltransferases"/>
    <property type="match status" value="1"/>
</dbReference>
<dbReference type="GO" id="GO:0032259">
    <property type="term" value="P:methylation"/>
    <property type="evidence" value="ECO:0007669"/>
    <property type="project" value="UniProtKB-KW"/>
</dbReference>
<proteinExistence type="predicted"/>
<dbReference type="Proteomes" id="UP000515307">
    <property type="component" value="Chromosome"/>
</dbReference>
<evidence type="ECO:0000313" key="3">
    <source>
        <dbReference type="EMBL" id="QNE74471.1"/>
    </source>
</evidence>
<evidence type="ECO:0000313" key="4">
    <source>
        <dbReference type="Proteomes" id="UP000515307"/>
    </source>
</evidence>
<dbReference type="RefSeq" id="WP_185298027.1">
    <property type="nucleotide sequence ID" value="NZ_CP045702.1"/>
</dbReference>
<gene>
    <name evidence="3" type="ORF">F0344_07480</name>
</gene>
<dbReference type="Gene3D" id="3.40.50.150">
    <property type="entry name" value="Vaccinia Virus protein VP39"/>
    <property type="match status" value="1"/>
</dbReference>
<dbReference type="Gene3D" id="2.20.25.570">
    <property type="match status" value="1"/>
</dbReference>
<keyword evidence="4" id="KW-1185">Reference proteome</keyword>
<dbReference type="Pfam" id="PF13649">
    <property type="entry name" value="Methyltransf_25"/>
    <property type="match status" value="1"/>
</dbReference>
<dbReference type="InterPro" id="IPR029063">
    <property type="entry name" value="SAM-dependent_MTases_sf"/>
</dbReference>
<reference evidence="4" key="1">
    <citation type="submission" date="2019-10" db="EMBL/GenBank/DDBJ databases">
        <title>Antimicrobial potential of Antarctic Bacteria.</title>
        <authorList>
            <person name="Benaud N."/>
            <person name="Edwards R.J."/>
            <person name="Ferrari B.C."/>
        </authorList>
    </citation>
    <scope>NUCLEOTIDE SEQUENCE [LARGE SCALE GENOMIC DNA]</scope>
    <source>
        <strain evidence="4">NBSH44</strain>
    </source>
</reference>
<evidence type="ECO:0000256" key="1">
    <source>
        <dbReference type="SAM" id="MobiDB-lite"/>
    </source>
</evidence>
<evidence type="ECO:0000259" key="2">
    <source>
        <dbReference type="Pfam" id="PF13649"/>
    </source>
</evidence>
<keyword evidence="3" id="KW-0489">Methyltransferase</keyword>
<protein>
    <submittedName>
        <fullName evidence="3">Methyltransferase domain-containing protein</fullName>
    </submittedName>
</protein>
<feature type="domain" description="Methyltransferase" evidence="2">
    <location>
        <begin position="44"/>
        <end position="141"/>
    </location>
</feature>
<dbReference type="AlphaFoldDB" id="A0A7G7BGK6"/>
<dbReference type="EMBL" id="CP045702">
    <property type="protein sequence ID" value="QNE74471.1"/>
    <property type="molecule type" value="Genomic_DNA"/>
</dbReference>
<dbReference type="GO" id="GO:0008168">
    <property type="term" value="F:methyltransferase activity"/>
    <property type="evidence" value="ECO:0007669"/>
    <property type="project" value="UniProtKB-KW"/>
</dbReference>
<keyword evidence="3" id="KW-0808">Transferase</keyword>
<feature type="region of interest" description="Disordered" evidence="1">
    <location>
        <begin position="1"/>
        <end position="27"/>
    </location>
</feature>
<dbReference type="CDD" id="cd02440">
    <property type="entry name" value="AdoMet_MTases"/>
    <property type="match status" value="1"/>
</dbReference>
<sequence length="264" mass="29153">MKDLHQQAARWDQWAPHYDEETRNQDPSAAAAVLSDLAGDGAALELGVGAGRVAFPLAEWGTPVFGLDASQKMISRLEEHQKQTPEGRSPVQARVGDMARFDLGTHYPLVYVIASTFFLLTKQEDQVSCFRSAARHLSPQGRFVVEAAVPHTSGMASERQQMIVREMSEEHLKWSAYVHDPVHQIVRAQEVRVGPDGCRLLPNVMRYAYPAELDLMAQLAGLRLDGRTSDWKGSPFTATSTHHVSVYSRQSAENDTSTTIGPSA</sequence>
<dbReference type="InterPro" id="IPR041698">
    <property type="entry name" value="Methyltransf_25"/>
</dbReference>
<organism evidence="3 4">
    <name type="scientific">Streptomyces finlayi</name>
    <dbReference type="NCBI Taxonomy" id="67296"/>
    <lineage>
        <taxon>Bacteria</taxon>
        <taxon>Bacillati</taxon>
        <taxon>Actinomycetota</taxon>
        <taxon>Actinomycetes</taxon>
        <taxon>Kitasatosporales</taxon>
        <taxon>Streptomycetaceae</taxon>
        <taxon>Streptomyces</taxon>
    </lineage>
</organism>